<dbReference type="InterPro" id="IPR027417">
    <property type="entry name" value="P-loop_NTPase"/>
</dbReference>
<dbReference type="Pfam" id="PF00437">
    <property type="entry name" value="T2SSE"/>
    <property type="match status" value="1"/>
</dbReference>
<evidence type="ECO:0000259" key="4">
    <source>
        <dbReference type="PROSITE" id="PS00662"/>
    </source>
</evidence>
<dbReference type="Gene3D" id="3.40.50.300">
    <property type="entry name" value="P-loop containing nucleotide triphosphate hydrolases"/>
    <property type="match status" value="1"/>
</dbReference>
<gene>
    <name evidence="5" type="ORF">GOM49_12325</name>
</gene>
<dbReference type="Gene3D" id="3.30.450.90">
    <property type="match status" value="1"/>
</dbReference>
<dbReference type="FunFam" id="3.40.50.300:FF:000398">
    <property type="entry name" value="Type IV pilus assembly ATPase PilB"/>
    <property type="match status" value="1"/>
</dbReference>
<keyword evidence="6" id="KW-1185">Reference proteome</keyword>
<dbReference type="SUPFAM" id="SSF52540">
    <property type="entry name" value="P-loop containing nucleoside triphosphate hydrolases"/>
    <property type="match status" value="1"/>
</dbReference>
<dbReference type="SMART" id="SM00382">
    <property type="entry name" value="AAA"/>
    <property type="match status" value="1"/>
</dbReference>
<dbReference type="InterPro" id="IPR037257">
    <property type="entry name" value="T2SS_E_N_sf"/>
</dbReference>
<dbReference type="EMBL" id="CP046522">
    <property type="protein sequence ID" value="QGU95775.1"/>
    <property type="molecule type" value="Genomic_DNA"/>
</dbReference>
<proteinExistence type="inferred from homology"/>
<organism evidence="5 6">
    <name type="scientific">Clostridium bovifaecis</name>
    <dbReference type="NCBI Taxonomy" id="2184719"/>
    <lineage>
        <taxon>Bacteria</taxon>
        <taxon>Bacillati</taxon>
        <taxon>Bacillota</taxon>
        <taxon>Clostridia</taxon>
        <taxon>Eubacteriales</taxon>
        <taxon>Clostridiaceae</taxon>
        <taxon>Clostridium</taxon>
    </lineage>
</organism>
<dbReference type="AlphaFoldDB" id="A0A6I6FD53"/>
<dbReference type="Gene3D" id="3.30.300.160">
    <property type="entry name" value="Type II secretion system, protein E, N-terminal domain"/>
    <property type="match status" value="1"/>
</dbReference>
<feature type="domain" description="Bacterial type II secretion system protein E" evidence="4">
    <location>
        <begin position="378"/>
        <end position="392"/>
    </location>
</feature>
<dbReference type="Pfam" id="PF05157">
    <property type="entry name" value="MshEN"/>
    <property type="match status" value="1"/>
</dbReference>
<evidence type="ECO:0000313" key="6">
    <source>
        <dbReference type="Proteomes" id="UP000422764"/>
    </source>
</evidence>
<dbReference type="FunFam" id="3.30.300.160:FF:000002">
    <property type="entry name" value="Type II secretion system protein E"/>
    <property type="match status" value="1"/>
</dbReference>
<evidence type="ECO:0000256" key="1">
    <source>
        <dbReference type="ARBA" id="ARBA00006611"/>
    </source>
</evidence>
<dbReference type="InterPro" id="IPR007831">
    <property type="entry name" value="T2SS_GspE_N"/>
</dbReference>
<dbReference type="FunFam" id="3.30.450.90:FF:000001">
    <property type="entry name" value="Type II secretion system ATPase GspE"/>
    <property type="match status" value="1"/>
</dbReference>
<keyword evidence="3" id="KW-0067">ATP-binding</keyword>
<dbReference type="Proteomes" id="UP000422764">
    <property type="component" value="Chromosome"/>
</dbReference>
<evidence type="ECO:0000256" key="3">
    <source>
        <dbReference type="ARBA" id="ARBA00022840"/>
    </source>
</evidence>
<dbReference type="GO" id="GO:0005886">
    <property type="term" value="C:plasma membrane"/>
    <property type="evidence" value="ECO:0007669"/>
    <property type="project" value="TreeGrafter"/>
</dbReference>
<dbReference type="InterPro" id="IPR001482">
    <property type="entry name" value="T2SS/T4SS_dom"/>
</dbReference>
<dbReference type="CDD" id="cd01129">
    <property type="entry name" value="PulE-GspE-like"/>
    <property type="match status" value="1"/>
</dbReference>
<dbReference type="GO" id="GO:0016887">
    <property type="term" value="F:ATP hydrolysis activity"/>
    <property type="evidence" value="ECO:0007669"/>
    <property type="project" value="TreeGrafter"/>
</dbReference>
<evidence type="ECO:0000256" key="2">
    <source>
        <dbReference type="ARBA" id="ARBA00022741"/>
    </source>
</evidence>
<dbReference type="InterPro" id="IPR003593">
    <property type="entry name" value="AAA+_ATPase"/>
</dbReference>
<protein>
    <submittedName>
        <fullName evidence="5">Type II secretion system protein GspE</fullName>
    </submittedName>
</protein>
<accession>A0A6I6FD53</accession>
<dbReference type="GO" id="GO:0005524">
    <property type="term" value="F:ATP binding"/>
    <property type="evidence" value="ECO:0007669"/>
    <property type="project" value="UniProtKB-KW"/>
</dbReference>
<dbReference type="SUPFAM" id="SSF160246">
    <property type="entry name" value="EspE N-terminal domain-like"/>
    <property type="match status" value="1"/>
</dbReference>
<sequence>MRGLNKKRLGDLLVEAGKITEQQLKTELAKQRVSGIKLGELLVQDKILTEDDIMDVLEVQLGIERVYLDMIQIDRRAVKAIPESLASKYILIPIGYEKDKIKVATNDPLNIFALDDVSISTGKDVIPVIATKKEVERAIDKYYATQYVERAAEALSKSQISSAVVQEEEIDDVKNAPVVKLIDSVIKNAIKSNASDIHIEPFEKYIKIRYRVDGTLQEVLRTPMDNLPALVTRIKILSNLNIAEKRIPQDGRIIMEVENRQVDLRVSVLPTIHGEKIVIRILKKDSFLLKKDKLGMNKDDIEKLERMIKSPYGIILVTGPTGSGKSTTLYAMLNELNSSETNIITVEDPVEYMMDGINQVNVNMKAGLTFANGLRSILRQDPDVVMIGEIRDEETAEIAVRAAITGHLVLSTVHTNDAASAIVRLEDMGIESYLISASISGVIAQRLVRKTCSKCKEAYEANEYEKSILNLDKQDDLKLYRGKGCTYCNNTGYSGRTGIYEIMEISKEHRELIQSKGGTEEIKELNLKNGIRTLKMACSDLVLKGETTIEELAKVAFLKE</sequence>
<name>A0A6I6FD53_9CLOT</name>
<dbReference type="PANTHER" id="PTHR30258:SF3">
    <property type="entry name" value="SLL1921 PROTEIN"/>
    <property type="match status" value="1"/>
</dbReference>
<comment type="similarity">
    <text evidence="1">Belongs to the GSP E family.</text>
</comment>
<evidence type="ECO:0000313" key="5">
    <source>
        <dbReference type="EMBL" id="QGU95775.1"/>
    </source>
</evidence>
<reference evidence="5 6" key="1">
    <citation type="submission" date="2019-12" db="EMBL/GenBank/DDBJ databases">
        <title>Genome sequenceing of Clostridium bovifaecis.</title>
        <authorList>
            <person name="Yao Y."/>
        </authorList>
    </citation>
    <scope>NUCLEOTIDE SEQUENCE [LARGE SCALE GENOMIC DNA]</scope>
    <source>
        <strain evidence="5 6">BXX</strain>
    </source>
</reference>
<dbReference type="PROSITE" id="PS00662">
    <property type="entry name" value="T2SP_E"/>
    <property type="match status" value="1"/>
</dbReference>
<keyword evidence="2" id="KW-0547">Nucleotide-binding</keyword>
<dbReference type="PANTHER" id="PTHR30258">
    <property type="entry name" value="TYPE II SECRETION SYSTEM PROTEIN GSPE-RELATED"/>
    <property type="match status" value="1"/>
</dbReference>